<dbReference type="Gene3D" id="3.40.50.150">
    <property type="entry name" value="Vaccinia Virus protein VP39"/>
    <property type="match status" value="1"/>
</dbReference>
<feature type="domain" description="Histidine-specific methyltransferase SAM-dependent" evidence="3">
    <location>
        <begin position="91"/>
        <end position="230"/>
    </location>
</feature>
<dbReference type="GO" id="GO:0008168">
    <property type="term" value="F:methyltransferase activity"/>
    <property type="evidence" value="ECO:0007669"/>
    <property type="project" value="UniProtKB-KW"/>
</dbReference>
<evidence type="ECO:0000313" key="4">
    <source>
        <dbReference type="EMBL" id="TMQ70739.1"/>
    </source>
</evidence>
<organism evidence="4 5">
    <name type="scientific">Eiseniibacteriota bacterium</name>
    <dbReference type="NCBI Taxonomy" id="2212470"/>
    <lineage>
        <taxon>Bacteria</taxon>
        <taxon>Candidatus Eiseniibacteriota</taxon>
    </lineage>
</organism>
<name>A0A538U4U3_UNCEI</name>
<gene>
    <name evidence="4" type="ORF">E6K80_07560</name>
</gene>
<comment type="caution">
    <text evidence="4">The sequence shown here is derived from an EMBL/GenBank/DDBJ whole genome shotgun (WGS) entry which is preliminary data.</text>
</comment>
<dbReference type="AlphaFoldDB" id="A0A538U4U3"/>
<reference evidence="4 5" key="1">
    <citation type="journal article" date="2019" name="Nat. Microbiol.">
        <title>Mediterranean grassland soil C-N compound turnover is dependent on rainfall and depth, and is mediated by genomically divergent microorganisms.</title>
        <authorList>
            <person name="Diamond S."/>
            <person name="Andeer P.F."/>
            <person name="Li Z."/>
            <person name="Crits-Christoph A."/>
            <person name="Burstein D."/>
            <person name="Anantharaman K."/>
            <person name="Lane K.R."/>
            <person name="Thomas B.C."/>
            <person name="Pan C."/>
            <person name="Northen T.R."/>
            <person name="Banfield J.F."/>
        </authorList>
    </citation>
    <scope>NUCLEOTIDE SEQUENCE [LARGE SCALE GENOMIC DNA]</scope>
    <source>
        <strain evidence="4">WS_10</strain>
    </source>
</reference>
<dbReference type="GO" id="GO:0032259">
    <property type="term" value="P:methylation"/>
    <property type="evidence" value="ECO:0007669"/>
    <property type="project" value="UniProtKB-KW"/>
</dbReference>
<accession>A0A538U4U3</accession>
<evidence type="ECO:0000256" key="1">
    <source>
        <dbReference type="ARBA" id="ARBA00022603"/>
    </source>
</evidence>
<dbReference type="InterPro" id="IPR019257">
    <property type="entry name" value="MeTrfase_dom"/>
</dbReference>
<evidence type="ECO:0000313" key="5">
    <source>
        <dbReference type="Proteomes" id="UP000319836"/>
    </source>
</evidence>
<dbReference type="Proteomes" id="UP000319836">
    <property type="component" value="Unassembled WGS sequence"/>
</dbReference>
<protein>
    <submittedName>
        <fullName evidence="4">L-histidine N(Alpha)-methyltransferase</fullName>
    </submittedName>
</protein>
<feature type="non-terminal residue" evidence="4">
    <location>
        <position position="231"/>
    </location>
</feature>
<dbReference type="EMBL" id="VBPA01000184">
    <property type="protein sequence ID" value="TMQ70739.1"/>
    <property type="molecule type" value="Genomic_DNA"/>
</dbReference>
<keyword evidence="1 4" id="KW-0489">Methyltransferase</keyword>
<evidence type="ECO:0000256" key="2">
    <source>
        <dbReference type="ARBA" id="ARBA00022679"/>
    </source>
</evidence>
<feature type="domain" description="Histidine-specific methyltransferase SAM-dependent" evidence="3">
    <location>
        <begin position="18"/>
        <end position="78"/>
    </location>
</feature>
<dbReference type="PANTHER" id="PTHR43397:SF1">
    <property type="entry name" value="ERGOTHIONEINE BIOSYNTHESIS PROTEIN 1"/>
    <property type="match status" value="1"/>
</dbReference>
<proteinExistence type="predicted"/>
<dbReference type="InterPro" id="IPR051128">
    <property type="entry name" value="EgtD_Methyltrsf_superfamily"/>
</dbReference>
<sequence>MSSLAARSGLRRDAAAIAAEVRAGLGGPGRKTLPSRLLYDDLGSALFDAICLLPEYGLTRADERILFEHGREIAGRVPSPVRGCALELSVVEGVRVRPIGAEYREGLARVAASRRPRERVLVLFLGSTIGNFDRGAAEQFLRDARQRLEPGDALLLGTDLMKPVPRLLAAYDDALGVTAAFNLNLLVRVNRELMADFQPSRFEHQARWNATERRIEMHLVSRRAQDVTIRS</sequence>
<dbReference type="Pfam" id="PF10017">
    <property type="entry name" value="Methyltransf_33"/>
    <property type="match status" value="2"/>
</dbReference>
<keyword evidence="2 4" id="KW-0808">Transferase</keyword>
<dbReference type="PANTHER" id="PTHR43397">
    <property type="entry name" value="ERGOTHIONEINE BIOSYNTHESIS PROTEIN 1"/>
    <property type="match status" value="1"/>
</dbReference>
<dbReference type="InterPro" id="IPR029063">
    <property type="entry name" value="SAM-dependent_MTases_sf"/>
</dbReference>
<evidence type="ECO:0000259" key="3">
    <source>
        <dbReference type="Pfam" id="PF10017"/>
    </source>
</evidence>